<evidence type="ECO:0000256" key="1">
    <source>
        <dbReference type="SAM" id="MobiDB-lite"/>
    </source>
</evidence>
<feature type="compositionally biased region" description="Polar residues" evidence="1">
    <location>
        <begin position="52"/>
        <end position="69"/>
    </location>
</feature>
<dbReference type="Proteomes" id="UP000887013">
    <property type="component" value="Unassembled WGS sequence"/>
</dbReference>
<proteinExistence type="predicted"/>
<feature type="signal peptide" evidence="2">
    <location>
        <begin position="1"/>
        <end position="16"/>
    </location>
</feature>
<evidence type="ECO:0008006" key="5">
    <source>
        <dbReference type="Google" id="ProtNLM"/>
    </source>
</evidence>
<accession>A0A8X6N1Q0</accession>
<dbReference type="AlphaFoldDB" id="A0A8X6N1Q0"/>
<evidence type="ECO:0000313" key="3">
    <source>
        <dbReference type="EMBL" id="GFS89388.1"/>
    </source>
</evidence>
<organism evidence="3 4">
    <name type="scientific">Nephila pilipes</name>
    <name type="common">Giant wood spider</name>
    <name type="synonym">Nephila maculata</name>
    <dbReference type="NCBI Taxonomy" id="299642"/>
    <lineage>
        <taxon>Eukaryota</taxon>
        <taxon>Metazoa</taxon>
        <taxon>Ecdysozoa</taxon>
        <taxon>Arthropoda</taxon>
        <taxon>Chelicerata</taxon>
        <taxon>Arachnida</taxon>
        <taxon>Araneae</taxon>
        <taxon>Araneomorphae</taxon>
        <taxon>Entelegynae</taxon>
        <taxon>Araneoidea</taxon>
        <taxon>Nephilidae</taxon>
        <taxon>Nephila</taxon>
    </lineage>
</organism>
<keyword evidence="2" id="KW-0732">Signal</keyword>
<feature type="region of interest" description="Disordered" evidence="1">
    <location>
        <begin position="45"/>
        <end position="70"/>
    </location>
</feature>
<keyword evidence="4" id="KW-1185">Reference proteome</keyword>
<gene>
    <name evidence="3" type="ORF">NPIL_37181</name>
</gene>
<dbReference type="EMBL" id="BMAW01053131">
    <property type="protein sequence ID" value="GFS89388.1"/>
    <property type="molecule type" value="Genomic_DNA"/>
</dbReference>
<evidence type="ECO:0000256" key="2">
    <source>
        <dbReference type="SAM" id="SignalP"/>
    </source>
</evidence>
<evidence type="ECO:0000313" key="4">
    <source>
        <dbReference type="Proteomes" id="UP000887013"/>
    </source>
</evidence>
<reference evidence="3" key="1">
    <citation type="submission" date="2020-08" db="EMBL/GenBank/DDBJ databases">
        <title>Multicomponent nature underlies the extraordinary mechanical properties of spider dragline silk.</title>
        <authorList>
            <person name="Kono N."/>
            <person name="Nakamura H."/>
            <person name="Mori M."/>
            <person name="Yoshida Y."/>
            <person name="Ohtoshi R."/>
            <person name="Malay A.D."/>
            <person name="Moran D.A.P."/>
            <person name="Tomita M."/>
            <person name="Numata K."/>
            <person name="Arakawa K."/>
        </authorList>
    </citation>
    <scope>NUCLEOTIDE SEQUENCE</scope>
</reference>
<protein>
    <recommendedName>
        <fullName evidence="5">Secreted protein</fullName>
    </recommendedName>
</protein>
<feature type="chain" id="PRO_5036481420" description="Secreted protein" evidence="2">
    <location>
        <begin position="17"/>
        <end position="99"/>
    </location>
</feature>
<name>A0A8X6N1Q0_NEPPI</name>
<sequence length="99" mass="11045">MYISSFLIAIFQPAAARGGYSCSDFISASNSYSVVMVPRGMVPNGRYDNKPFRQNSTQREGNPSNTSRGLHQAMGSILQHWPPPDLCFQGNNHWTPLLR</sequence>
<comment type="caution">
    <text evidence="3">The sequence shown here is derived from an EMBL/GenBank/DDBJ whole genome shotgun (WGS) entry which is preliminary data.</text>
</comment>